<evidence type="ECO:0000256" key="3">
    <source>
        <dbReference type="ARBA" id="ARBA00022801"/>
    </source>
</evidence>
<dbReference type="OrthoDB" id="196131at2759"/>
<dbReference type="PROSITE" id="PS51192">
    <property type="entry name" value="HELICASE_ATP_BIND_1"/>
    <property type="match status" value="1"/>
</dbReference>
<dbReference type="InterPro" id="IPR014014">
    <property type="entry name" value="RNA_helicase_DEAD_Q_motif"/>
</dbReference>
<dbReference type="GO" id="GO:0005524">
    <property type="term" value="F:ATP binding"/>
    <property type="evidence" value="ECO:0007669"/>
    <property type="project" value="UniProtKB-KW"/>
</dbReference>
<evidence type="ECO:0000256" key="5">
    <source>
        <dbReference type="ARBA" id="ARBA00022840"/>
    </source>
</evidence>
<dbReference type="SMART" id="SM00487">
    <property type="entry name" value="DEXDc"/>
    <property type="match status" value="1"/>
</dbReference>
<name>H9CXT8_SCHMD</name>
<dbReference type="GO" id="GO:0003724">
    <property type="term" value="F:RNA helicase activity"/>
    <property type="evidence" value="ECO:0007669"/>
    <property type="project" value="UniProtKB-EC"/>
</dbReference>
<keyword evidence="5 7" id="KW-0067">ATP-binding</keyword>
<feature type="domain" description="DEAD-box RNA helicase Q" evidence="11">
    <location>
        <begin position="121"/>
        <end position="149"/>
    </location>
</feature>
<evidence type="ECO:0000259" key="10">
    <source>
        <dbReference type="PROSITE" id="PS51194"/>
    </source>
</evidence>
<feature type="region of interest" description="Disordered" evidence="8">
    <location>
        <begin position="1"/>
        <end position="34"/>
    </location>
</feature>
<dbReference type="CDD" id="cd18787">
    <property type="entry name" value="SF2_C_DEAD"/>
    <property type="match status" value="1"/>
</dbReference>
<organism evidence="12">
    <name type="scientific">Schmidtea mediterranea</name>
    <name type="common">Freshwater planarian flatworm</name>
    <dbReference type="NCBI Taxonomy" id="79327"/>
    <lineage>
        <taxon>Eukaryota</taxon>
        <taxon>Metazoa</taxon>
        <taxon>Spiralia</taxon>
        <taxon>Lophotrochozoa</taxon>
        <taxon>Platyhelminthes</taxon>
        <taxon>Rhabditophora</taxon>
        <taxon>Seriata</taxon>
        <taxon>Tricladida</taxon>
        <taxon>Continenticola</taxon>
        <taxon>Geoplanoidea</taxon>
        <taxon>Dugesiidae</taxon>
        <taxon>Schmidtea</taxon>
    </lineage>
</organism>
<comment type="similarity">
    <text evidence="7">Belongs to the DEAD box helicase family.</text>
</comment>
<dbReference type="Pfam" id="PF00271">
    <property type="entry name" value="Helicase_C"/>
    <property type="match status" value="1"/>
</dbReference>
<dbReference type="GO" id="GO:0003676">
    <property type="term" value="F:nucleic acid binding"/>
    <property type="evidence" value="ECO:0007669"/>
    <property type="project" value="InterPro"/>
</dbReference>
<accession>H9CXT8</accession>
<proteinExistence type="evidence at transcript level"/>
<dbReference type="PROSITE" id="PS00039">
    <property type="entry name" value="DEAD_ATP_HELICASE"/>
    <property type="match status" value="1"/>
</dbReference>
<feature type="short sequence motif" description="Q motif" evidence="6">
    <location>
        <begin position="121"/>
        <end position="149"/>
    </location>
</feature>
<dbReference type="SUPFAM" id="SSF52540">
    <property type="entry name" value="P-loop containing nucleoside triphosphate hydrolases"/>
    <property type="match status" value="1"/>
</dbReference>
<dbReference type="InterPro" id="IPR011545">
    <property type="entry name" value="DEAD/DEAH_box_helicase_dom"/>
</dbReference>
<dbReference type="Gene3D" id="3.40.50.300">
    <property type="entry name" value="P-loop containing nucleotide triphosphate hydrolases"/>
    <property type="match status" value="2"/>
</dbReference>
<dbReference type="SMART" id="SM00490">
    <property type="entry name" value="HELICc"/>
    <property type="match status" value="1"/>
</dbReference>
<dbReference type="FunFam" id="3.40.50.300:FF:000008">
    <property type="entry name" value="ATP-dependent RNA helicase RhlB"/>
    <property type="match status" value="1"/>
</dbReference>
<dbReference type="AlphaFoldDB" id="H9CXT8"/>
<dbReference type="EMBL" id="JQ425141">
    <property type="protein sequence ID" value="AFD29609.1"/>
    <property type="molecule type" value="mRNA"/>
</dbReference>
<evidence type="ECO:0000256" key="7">
    <source>
        <dbReference type="RuleBase" id="RU000492"/>
    </source>
</evidence>
<dbReference type="InterPro" id="IPR027417">
    <property type="entry name" value="P-loop_NTPase"/>
</dbReference>
<feature type="domain" description="Helicase ATP-binding" evidence="9">
    <location>
        <begin position="152"/>
        <end position="333"/>
    </location>
</feature>
<evidence type="ECO:0000256" key="8">
    <source>
        <dbReference type="SAM" id="MobiDB-lite"/>
    </source>
</evidence>
<keyword evidence="2 7" id="KW-0547">Nucleotide-binding</keyword>
<dbReference type="PANTHER" id="PTHR47958">
    <property type="entry name" value="ATP-DEPENDENT RNA HELICASE DBP3"/>
    <property type="match status" value="1"/>
</dbReference>
<evidence type="ECO:0000256" key="4">
    <source>
        <dbReference type="ARBA" id="ARBA00022806"/>
    </source>
</evidence>
<feature type="compositionally biased region" description="Polar residues" evidence="8">
    <location>
        <begin position="19"/>
        <end position="34"/>
    </location>
</feature>
<dbReference type="InterPro" id="IPR000629">
    <property type="entry name" value="RNA-helicase_DEAD-box_CS"/>
</dbReference>
<dbReference type="PROSITE" id="PS51194">
    <property type="entry name" value="HELICASE_CTER"/>
    <property type="match status" value="1"/>
</dbReference>
<reference evidence="12" key="1">
    <citation type="journal article" date="2012" name="Cell Stem Cell">
        <title>Genetic Regulators of a Pluripotent Adult Stem Cell System in Planarians Identified by RNAi and Clonal Analysis.</title>
        <authorList>
            <person name="Wagner D.E."/>
            <person name="Ho J.J."/>
            <person name="Reddien P.W."/>
        </authorList>
    </citation>
    <scope>NUCLEOTIDE SEQUENCE</scope>
    <source>
        <strain evidence="12">CIW4</strain>
    </source>
</reference>
<sequence>MDTSKFNGIGRGRGRRLNNVVSNSPSSHTYNNGVDNEELSFDKLSLNDNKENFSQSVREFSNNRVKIIEDGDISMAVQRVNYIPDDNAEDYQLHVNSGINFDNYDNVQVHVTGRNIPEAITSIEDFQIPEFLRLNIKSSDYKKLTPVQKYTIPMINSDRDLMACAQTGSGKTMAFLVPIIKNISENPDTSSSGKNSPKCLIVVPTRELCRQIFTVAHRLCKDSSVKCSYSYGGVEMRTSMMKLYKCDILVSTPGRLVANLESAAISLDKIRYLVLDEADRLLQNEKFMESIKLVYEKSKLVGVDKFHVSMFSATFPAEIQQLGESLLSDHLFVAVGLVGAANTDIKQTVLQVNSHDKLNASLEYLTNNKTGKTLVFVQAKRFADFLGIRLIDLNLLATTIHGDRDQAARESALNDFKSGRVNFLVATDVASRGLDIPKVDTVINIDMPEDMDVYIHRIGRTGRCGNPGLSVSFFDEEKDIALAPRLVKILNESGQECPDWLHSLCSGYRPFEHGRNRKDYRQNVESSTFVEKKKFMNASDEQDDFFN</sequence>
<dbReference type="Pfam" id="PF00270">
    <property type="entry name" value="DEAD"/>
    <property type="match status" value="1"/>
</dbReference>
<keyword evidence="3 7" id="KW-0378">Hydrolase</keyword>
<dbReference type="InterPro" id="IPR001650">
    <property type="entry name" value="Helicase_C-like"/>
</dbReference>
<evidence type="ECO:0000313" key="12">
    <source>
        <dbReference type="EMBL" id="AFD29609.1"/>
    </source>
</evidence>
<keyword evidence="4 7" id="KW-0347">Helicase</keyword>
<evidence type="ECO:0000256" key="1">
    <source>
        <dbReference type="ARBA" id="ARBA00012552"/>
    </source>
</evidence>
<evidence type="ECO:0000259" key="9">
    <source>
        <dbReference type="PROSITE" id="PS51192"/>
    </source>
</evidence>
<protein>
    <recommendedName>
        <fullName evidence="1">RNA helicase</fullName>
        <ecNumber evidence="1">3.6.4.13</ecNumber>
    </recommendedName>
</protein>
<dbReference type="GO" id="GO:0016787">
    <property type="term" value="F:hydrolase activity"/>
    <property type="evidence" value="ECO:0007669"/>
    <property type="project" value="UniProtKB-KW"/>
</dbReference>
<evidence type="ECO:0000259" key="11">
    <source>
        <dbReference type="PROSITE" id="PS51195"/>
    </source>
</evidence>
<feature type="domain" description="Helicase C-terminal" evidence="10">
    <location>
        <begin position="357"/>
        <end position="505"/>
    </location>
</feature>
<dbReference type="PROSITE" id="PS51195">
    <property type="entry name" value="Q_MOTIF"/>
    <property type="match status" value="1"/>
</dbReference>
<evidence type="ECO:0000256" key="2">
    <source>
        <dbReference type="ARBA" id="ARBA00022741"/>
    </source>
</evidence>
<dbReference type="InterPro" id="IPR014001">
    <property type="entry name" value="Helicase_ATP-bd"/>
</dbReference>
<evidence type="ECO:0000256" key="6">
    <source>
        <dbReference type="PROSITE-ProRule" id="PRU00552"/>
    </source>
</evidence>
<dbReference type="EC" id="3.6.4.13" evidence="1"/>